<evidence type="ECO:0000256" key="9">
    <source>
        <dbReference type="ARBA" id="ARBA00022842"/>
    </source>
</evidence>
<dbReference type="Pfam" id="PF01409">
    <property type="entry name" value="tRNA-synt_2d"/>
    <property type="match status" value="1"/>
</dbReference>
<keyword evidence="8 13" id="KW-0067">ATP-binding</keyword>
<evidence type="ECO:0000256" key="2">
    <source>
        <dbReference type="ARBA" id="ARBA00010207"/>
    </source>
</evidence>
<evidence type="ECO:0000256" key="7">
    <source>
        <dbReference type="ARBA" id="ARBA00022741"/>
    </source>
</evidence>
<dbReference type="PANTHER" id="PTHR11538">
    <property type="entry name" value="PHENYLALANYL-TRNA SYNTHETASE"/>
    <property type="match status" value="1"/>
</dbReference>
<feature type="domain" description="Aminoacyl-transfer RNA synthetases class-II family profile" evidence="15">
    <location>
        <begin position="135"/>
        <end position="312"/>
    </location>
</feature>
<sequence length="337" mass="37370">MSTPVNLATLTSQLDALEAQASSQIRRADSAQALEQLRISLLGKKGGQLSSVLGAMGALPHAQRPLMGQRANVLKKELQALLNERHRQLETTALGKRLIEEAVDTSAPATYTPLGHAHPLLGTLDEIVTIFCGLGYQVVDGPEIETDHYNFSALNIPENHPAREMQDTFYLAAGEALLRTHTSPVQIRHLERHQPPVRVIAPGRVYRRDAVDATHSPIFHQVEVLAVDEGLNFAHLRGTVIQFLQAFFGELPVRFRASYFPFTEPSAEVDVQWQGRWLEVMGCGMVDPAVLEGLGLDPERWSGFAAGMGVERACMVRHGIDDIRRLFSSDLRFLRQF</sequence>
<dbReference type="GO" id="GO:0004826">
    <property type="term" value="F:phenylalanine-tRNA ligase activity"/>
    <property type="evidence" value="ECO:0007669"/>
    <property type="project" value="UniProtKB-UniRule"/>
</dbReference>
<evidence type="ECO:0000256" key="4">
    <source>
        <dbReference type="ARBA" id="ARBA00022490"/>
    </source>
</evidence>
<feature type="coiled-coil region" evidence="14">
    <location>
        <begin position="7"/>
        <end position="34"/>
    </location>
</feature>
<dbReference type="GO" id="GO:0006432">
    <property type="term" value="P:phenylalanyl-tRNA aminoacylation"/>
    <property type="evidence" value="ECO:0007669"/>
    <property type="project" value="UniProtKB-UniRule"/>
</dbReference>
<comment type="caution">
    <text evidence="16">The sequence shown here is derived from an EMBL/GenBank/DDBJ whole genome shotgun (WGS) entry which is preliminary data.</text>
</comment>
<dbReference type="InterPro" id="IPR004529">
    <property type="entry name" value="Phe-tRNA-synth_IIc_asu"/>
</dbReference>
<dbReference type="PANTHER" id="PTHR11538:SF41">
    <property type="entry name" value="PHENYLALANINE--TRNA LIGASE, MITOCHONDRIAL"/>
    <property type="match status" value="1"/>
</dbReference>
<dbReference type="GO" id="GO:0005737">
    <property type="term" value="C:cytoplasm"/>
    <property type="evidence" value="ECO:0007669"/>
    <property type="project" value="UniProtKB-SubCell"/>
</dbReference>
<name>A0A6N3X3R8_9SYNE</name>
<protein>
    <recommendedName>
        <fullName evidence="13">Phenylalanine--tRNA ligase alpha subunit</fullName>
        <ecNumber evidence="13">6.1.1.20</ecNumber>
    </recommendedName>
    <alternativeName>
        <fullName evidence="13">Phenylalanyl-tRNA synthetase alpha subunit</fullName>
        <shortName evidence="13">PheRS</shortName>
    </alternativeName>
</protein>
<dbReference type="InterPro" id="IPR045864">
    <property type="entry name" value="aa-tRNA-synth_II/BPL/LPL"/>
</dbReference>
<evidence type="ECO:0000256" key="5">
    <source>
        <dbReference type="ARBA" id="ARBA00022598"/>
    </source>
</evidence>
<dbReference type="InterPro" id="IPR010978">
    <property type="entry name" value="tRNA-bd_arm"/>
</dbReference>
<keyword evidence="5 13" id="KW-0436">Ligase</keyword>
<comment type="subcellular location">
    <subcellularLocation>
        <location evidence="1 13">Cytoplasm</location>
    </subcellularLocation>
</comment>
<dbReference type="SUPFAM" id="SSF55681">
    <property type="entry name" value="Class II aaRS and biotin synthetases"/>
    <property type="match status" value="1"/>
</dbReference>
<comment type="subunit">
    <text evidence="3 13">Tetramer of two alpha and two beta subunits.</text>
</comment>
<dbReference type="PROSITE" id="PS50862">
    <property type="entry name" value="AA_TRNA_LIGASE_II"/>
    <property type="match status" value="1"/>
</dbReference>
<dbReference type="InterPro" id="IPR004188">
    <property type="entry name" value="Phe-tRNA_ligase_II_N"/>
</dbReference>
<dbReference type="InterPro" id="IPR006195">
    <property type="entry name" value="aa-tRNA-synth_II"/>
</dbReference>
<dbReference type="InterPro" id="IPR022911">
    <property type="entry name" value="Phe_tRNA_ligase_alpha1_bac"/>
</dbReference>
<dbReference type="GO" id="GO:0000287">
    <property type="term" value="F:magnesium ion binding"/>
    <property type="evidence" value="ECO:0007669"/>
    <property type="project" value="UniProtKB-UniRule"/>
</dbReference>
<dbReference type="HAMAP" id="MF_00281">
    <property type="entry name" value="Phe_tRNA_synth_alpha1"/>
    <property type="match status" value="1"/>
</dbReference>
<comment type="cofactor">
    <cofactor evidence="13">
        <name>Mg(2+)</name>
        <dbReference type="ChEBI" id="CHEBI:18420"/>
    </cofactor>
    <text evidence="13">Binds 2 magnesium ions per tetramer.</text>
</comment>
<evidence type="ECO:0000256" key="10">
    <source>
        <dbReference type="ARBA" id="ARBA00022917"/>
    </source>
</evidence>
<evidence type="ECO:0000256" key="1">
    <source>
        <dbReference type="ARBA" id="ARBA00004496"/>
    </source>
</evidence>
<accession>A0A6N3X3R8</accession>
<evidence type="ECO:0000313" key="17">
    <source>
        <dbReference type="Proteomes" id="UP000035054"/>
    </source>
</evidence>
<gene>
    <name evidence="13" type="primary">pheS</name>
    <name evidence="16" type="ORF">TH68_06950</name>
</gene>
<keyword evidence="4 13" id="KW-0963">Cytoplasm</keyword>
<proteinExistence type="inferred from homology"/>
<dbReference type="InterPro" id="IPR002319">
    <property type="entry name" value="Phenylalanyl-tRNA_Synthase"/>
</dbReference>
<dbReference type="AlphaFoldDB" id="A0A6N3X3R8"/>
<evidence type="ECO:0000256" key="14">
    <source>
        <dbReference type="SAM" id="Coils"/>
    </source>
</evidence>
<keyword evidence="6 13" id="KW-0479">Metal-binding</keyword>
<evidence type="ECO:0000256" key="13">
    <source>
        <dbReference type="HAMAP-Rule" id="MF_00281"/>
    </source>
</evidence>
<dbReference type="SUPFAM" id="SSF46589">
    <property type="entry name" value="tRNA-binding arm"/>
    <property type="match status" value="1"/>
</dbReference>
<dbReference type="GO" id="GO:0005524">
    <property type="term" value="F:ATP binding"/>
    <property type="evidence" value="ECO:0007669"/>
    <property type="project" value="UniProtKB-UniRule"/>
</dbReference>
<dbReference type="Proteomes" id="UP000035054">
    <property type="component" value="Unassembled WGS sequence"/>
</dbReference>
<keyword evidence="14" id="KW-0175">Coiled coil</keyword>
<dbReference type="NCBIfam" id="TIGR00468">
    <property type="entry name" value="pheS"/>
    <property type="match status" value="1"/>
</dbReference>
<evidence type="ECO:0000256" key="12">
    <source>
        <dbReference type="ARBA" id="ARBA00049255"/>
    </source>
</evidence>
<evidence type="ECO:0000256" key="11">
    <source>
        <dbReference type="ARBA" id="ARBA00023146"/>
    </source>
</evidence>
<evidence type="ECO:0000256" key="8">
    <source>
        <dbReference type="ARBA" id="ARBA00022840"/>
    </source>
</evidence>
<keyword evidence="10 13" id="KW-0648">Protein biosynthesis</keyword>
<dbReference type="EC" id="6.1.1.20" evidence="13"/>
<evidence type="ECO:0000313" key="16">
    <source>
        <dbReference type="EMBL" id="KKZ13305.1"/>
    </source>
</evidence>
<keyword evidence="11 13" id="KW-0030">Aminoacyl-tRNA synthetase</keyword>
<dbReference type="Pfam" id="PF02912">
    <property type="entry name" value="Phe_tRNA-synt_N"/>
    <property type="match status" value="1"/>
</dbReference>
<evidence type="ECO:0000256" key="6">
    <source>
        <dbReference type="ARBA" id="ARBA00022723"/>
    </source>
</evidence>
<dbReference type="Gene3D" id="3.30.930.10">
    <property type="entry name" value="Bira Bifunctional Protein, Domain 2"/>
    <property type="match status" value="1"/>
</dbReference>
<organism evidence="16 17">
    <name type="scientific">Candidatus Synechococcus spongiarum 142</name>
    <dbReference type="NCBI Taxonomy" id="1608213"/>
    <lineage>
        <taxon>Bacteria</taxon>
        <taxon>Bacillati</taxon>
        <taxon>Cyanobacteriota</taxon>
        <taxon>Cyanophyceae</taxon>
        <taxon>Synechococcales</taxon>
        <taxon>Synechococcaceae</taxon>
        <taxon>Synechococcus</taxon>
    </lineage>
</organism>
<dbReference type="GO" id="GO:0000049">
    <property type="term" value="F:tRNA binding"/>
    <property type="evidence" value="ECO:0007669"/>
    <property type="project" value="InterPro"/>
</dbReference>
<comment type="catalytic activity">
    <reaction evidence="12 13">
        <text>tRNA(Phe) + L-phenylalanine + ATP = L-phenylalanyl-tRNA(Phe) + AMP + diphosphate + H(+)</text>
        <dbReference type="Rhea" id="RHEA:19413"/>
        <dbReference type="Rhea" id="RHEA-COMP:9668"/>
        <dbReference type="Rhea" id="RHEA-COMP:9699"/>
        <dbReference type="ChEBI" id="CHEBI:15378"/>
        <dbReference type="ChEBI" id="CHEBI:30616"/>
        <dbReference type="ChEBI" id="CHEBI:33019"/>
        <dbReference type="ChEBI" id="CHEBI:58095"/>
        <dbReference type="ChEBI" id="CHEBI:78442"/>
        <dbReference type="ChEBI" id="CHEBI:78531"/>
        <dbReference type="ChEBI" id="CHEBI:456215"/>
        <dbReference type="EC" id="6.1.1.20"/>
    </reaction>
</comment>
<keyword evidence="7 13" id="KW-0547">Nucleotide-binding</keyword>
<dbReference type="EMBL" id="JXUO01000231">
    <property type="protein sequence ID" value="KKZ13305.1"/>
    <property type="molecule type" value="Genomic_DNA"/>
</dbReference>
<reference evidence="16 17" key="1">
    <citation type="submission" date="2015-01" db="EMBL/GenBank/DDBJ databases">
        <title>Lifestyle Evolution in Cyanobacterial Symbionts of Sponges.</title>
        <authorList>
            <person name="Burgsdorf I."/>
            <person name="Slaby B.M."/>
            <person name="Handley K.M."/>
            <person name="Haber M."/>
            <person name="Blom J."/>
            <person name="Marshall C.W."/>
            <person name="Gilbert J.A."/>
            <person name="Hentschel U."/>
            <person name="Steindler L."/>
        </authorList>
    </citation>
    <scope>NUCLEOTIDE SEQUENCE [LARGE SCALE GENOMIC DNA]</scope>
    <source>
        <strain evidence="16">142</strain>
    </source>
</reference>
<comment type="similarity">
    <text evidence="2 13">Belongs to the class-II aminoacyl-tRNA synthetase family. Phe-tRNA synthetase alpha subunit type 1 subfamily.</text>
</comment>
<evidence type="ECO:0000259" key="15">
    <source>
        <dbReference type="PROSITE" id="PS50862"/>
    </source>
</evidence>
<feature type="binding site" evidence="13">
    <location>
        <position position="264"/>
    </location>
    <ligand>
        <name>Mg(2+)</name>
        <dbReference type="ChEBI" id="CHEBI:18420"/>
        <note>shared with beta subunit</note>
    </ligand>
</feature>
<dbReference type="CDD" id="cd00496">
    <property type="entry name" value="PheRS_alpha_core"/>
    <property type="match status" value="1"/>
</dbReference>
<evidence type="ECO:0000256" key="3">
    <source>
        <dbReference type="ARBA" id="ARBA00011209"/>
    </source>
</evidence>
<keyword evidence="9 13" id="KW-0460">Magnesium</keyword>